<dbReference type="InterPro" id="IPR038296">
    <property type="entry name" value="ParD_sf"/>
</dbReference>
<dbReference type="AlphaFoldDB" id="A0A258FRT3"/>
<accession>A0A258FRT3</accession>
<dbReference type="Proteomes" id="UP000215595">
    <property type="component" value="Unassembled WGS sequence"/>
</dbReference>
<reference evidence="1 2" key="1">
    <citation type="submission" date="2017-03" db="EMBL/GenBank/DDBJ databases">
        <title>Lifting the veil on microbial sulfur biogeochemistry in mining wastewaters.</title>
        <authorList>
            <person name="Kantor R.S."/>
            <person name="Colenbrander Nelson T."/>
            <person name="Marshall S."/>
            <person name="Bennett D."/>
            <person name="Apte S."/>
            <person name="Camacho D."/>
            <person name="Thomas B.C."/>
            <person name="Warren L.A."/>
            <person name="Banfield J.F."/>
        </authorList>
    </citation>
    <scope>NUCLEOTIDE SEQUENCE [LARGE SCALE GENOMIC DNA]</scope>
    <source>
        <strain evidence="1">32-69-9</strain>
    </source>
</reference>
<dbReference type="EMBL" id="NCEB01000005">
    <property type="protein sequence ID" value="OYX35225.1"/>
    <property type="molecule type" value="Genomic_DNA"/>
</dbReference>
<protein>
    <recommendedName>
        <fullName evidence="3">Type II toxin-antitoxin system ParD family antitoxin</fullName>
    </recommendedName>
</protein>
<evidence type="ECO:0000313" key="1">
    <source>
        <dbReference type="EMBL" id="OYX35225.1"/>
    </source>
</evidence>
<dbReference type="Gene3D" id="6.10.10.120">
    <property type="entry name" value="Antitoxin ParD1-like"/>
    <property type="match status" value="1"/>
</dbReference>
<proteinExistence type="predicted"/>
<comment type="caution">
    <text evidence="1">The sequence shown here is derived from an EMBL/GenBank/DDBJ whole genome shotgun (WGS) entry which is preliminary data.</text>
</comment>
<evidence type="ECO:0008006" key="3">
    <source>
        <dbReference type="Google" id="ProtNLM"/>
    </source>
</evidence>
<evidence type="ECO:0000313" key="2">
    <source>
        <dbReference type="Proteomes" id="UP000215595"/>
    </source>
</evidence>
<gene>
    <name evidence="1" type="ORF">B7Z01_03425</name>
</gene>
<sequence length="89" mass="9803">MNDMPLKLSEPLELFVNEQLKAGAYPSREAVINEAVSRLKKAVVEDEAKRAHLRAAIGPAIQRMDRGEGHVVDDLDAYADTILSEATRS</sequence>
<name>A0A258FRT3_9CAUL</name>
<organism evidence="1 2">
    <name type="scientific">Brevundimonas subvibrioides</name>
    <dbReference type="NCBI Taxonomy" id="74313"/>
    <lineage>
        <taxon>Bacteria</taxon>
        <taxon>Pseudomonadati</taxon>
        <taxon>Pseudomonadota</taxon>
        <taxon>Alphaproteobacteria</taxon>
        <taxon>Caulobacterales</taxon>
        <taxon>Caulobacteraceae</taxon>
        <taxon>Brevundimonas</taxon>
    </lineage>
</organism>